<feature type="region of interest" description="Disordered" evidence="1">
    <location>
        <begin position="1"/>
        <end position="26"/>
    </location>
</feature>
<dbReference type="STRING" id="1032480.MLP_29510"/>
<dbReference type="KEGG" id="mph:MLP_29510"/>
<dbReference type="EMBL" id="AP012204">
    <property type="protein sequence ID" value="BAK35965.1"/>
    <property type="molecule type" value="Genomic_DNA"/>
</dbReference>
<dbReference type="PROSITE" id="PS50902">
    <property type="entry name" value="FLAVODOXIN_LIKE"/>
    <property type="match status" value="1"/>
</dbReference>
<sequence>MAKEASVMAKSVSKKASAGKKSAATKKASGKKALVVYESMFGNTEKVAHAIGEGLSASLEVEVVEVSEAPVEPGPDVTLVVAGGPTHAFGMTREETRADAIELGAEHGAREFGLREWIDRLPARHGGPSLATFDTRSLGRRRMPGSAARAAARAARRHGYDEAAPAESFFVADTDGPLVPGELERATDWGRDLIALVKVTAKETRH</sequence>
<dbReference type="SUPFAM" id="SSF52218">
    <property type="entry name" value="Flavoproteins"/>
    <property type="match status" value="1"/>
</dbReference>
<organism evidence="3 4">
    <name type="scientific">Microlunatus phosphovorus (strain ATCC 700054 / DSM 10555 / JCM 9379 / NBRC 101784 / NCIMB 13414 / VKM Ac-1990 / NM-1)</name>
    <dbReference type="NCBI Taxonomy" id="1032480"/>
    <lineage>
        <taxon>Bacteria</taxon>
        <taxon>Bacillati</taxon>
        <taxon>Actinomycetota</taxon>
        <taxon>Actinomycetes</taxon>
        <taxon>Propionibacteriales</taxon>
        <taxon>Propionibacteriaceae</taxon>
        <taxon>Microlunatus</taxon>
    </lineage>
</organism>
<dbReference type="Gene3D" id="3.40.50.360">
    <property type="match status" value="1"/>
</dbReference>
<feature type="domain" description="Flavodoxin-like" evidence="2">
    <location>
        <begin position="33"/>
        <end position="194"/>
    </location>
</feature>
<dbReference type="InterPro" id="IPR001226">
    <property type="entry name" value="Flavodoxin_CS"/>
</dbReference>
<dbReference type="InterPro" id="IPR029039">
    <property type="entry name" value="Flavoprotein-like_sf"/>
</dbReference>
<keyword evidence="4" id="KW-1185">Reference proteome</keyword>
<dbReference type="InterPro" id="IPR008254">
    <property type="entry name" value="Flavodoxin/NO_synth"/>
</dbReference>
<proteinExistence type="predicted"/>
<evidence type="ECO:0000313" key="3">
    <source>
        <dbReference type="EMBL" id="BAK35965.1"/>
    </source>
</evidence>
<dbReference type="GO" id="GO:0009055">
    <property type="term" value="F:electron transfer activity"/>
    <property type="evidence" value="ECO:0007669"/>
    <property type="project" value="InterPro"/>
</dbReference>
<evidence type="ECO:0000313" key="4">
    <source>
        <dbReference type="Proteomes" id="UP000007947"/>
    </source>
</evidence>
<dbReference type="AlphaFoldDB" id="F5XJR5"/>
<dbReference type="HOGENOM" id="CLU_132523_0_0_11"/>
<evidence type="ECO:0000256" key="1">
    <source>
        <dbReference type="SAM" id="MobiDB-lite"/>
    </source>
</evidence>
<dbReference type="eggNOG" id="COG0426">
    <property type="taxonomic scope" value="Bacteria"/>
</dbReference>
<protein>
    <recommendedName>
        <fullName evidence="2">Flavodoxin-like domain-containing protein</fullName>
    </recommendedName>
</protein>
<dbReference type="PROSITE" id="PS00201">
    <property type="entry name" value="FLAVODOXIN"/>
    <property type="match status" value="1"/>
</dbReference>
<dbReference type="Pfam" id="PF00258">
    <property type="entry name" value="Flavodoxin_1"/>
    <property type="match status" value="1"/>
</dbReference>
<name>F5XJR5_MICPN</name>
<evidence type="ECO:0000259" key="2">
    <source>
        <dbReference type="PROSITE" id="PS50902"/>
    </source>
</evidence>
<dbReference type="GO" id="GO:0010181">
    <property type="term" value="F:FMN binding"/>
    <property type="evidence" value="ECO:0007669"/>
    <property type="project" value="InterPro"/>
</dbReference>
<accession>F5XJR5</accession>
<dbReference type="Proteomes" id="UP000007947">
    <property type="component" value="Chromosome"/>
</dbReference>
<reference evidence="3 4" key="1">
    <citation type="submission" date="2011-05" db="EMBL/GenBank/DDBJ databases">
        <title>Whole genome sequence of Microlunatus phosphovorus NM-1.</title>
        <authorList>
            <person name="Hosoyama A."/>
            <person name="Sasaki K."/>
            <person name="Harada T."/>
            <person name="Igarashi R."/>
            <person name="Kawakoshi A."/>
            <person name="Sasagawa M."/>
            <person name="Fukada J."/>
            <person name="Nakamura S."/>
            <person name="Katano Y."/>
            <person name="Hanada S."/>
            <person name="Kamagata Y."/>
            <person name="Nakamura N."/>
            <person name="Yamazaki S."/>
            <person name="Fujita N."/>
        </authorList>
    </citation>
    <scope>NUCLEOTIDE SEQUENCE [LARGE SCALE GENOMIC DNA]</scope>
    <source>
        <strain evidence="4">ATCC 700054 / DSM 10555 / JCM 9379 / NBRC 101784 / NCIMB 13414 / VKM Ac-1990 / NM-1</strain>
    </source>
</reference>
<gene>
    <name evidence="3" type="ordered locus">MLP_29510</name>
</gene>